<dbReference type="InterPro" id="IPR024185">
    <property type="entry name" value="FTHF_cligase-like_sf"/>
</dbReference>
<dbReference type="GO" id="GO:0035999">
    <property type="term" value="P:tetrahydrofolate interconversion"/>
    <property type="evidence" value="ECO:0007669"/>
    <property type="project" value="TreeGrafter"/>
</dbReference>
<comment type="caution">
    <text evidence="6">The sequence shown here is derived from an EMBL/GenBank/DDBJ whole genome shotgun (WGS) entry which is preliminary data.</text>
</comment>
<keyword evidence="6" id="KW-0436">Ligase</keyword>
<comment type="similarity">
    <text evidence="1 5">Belongs to the 5-formyltetrahydrofolate cyclo-ligase family.</text>
</comment>
<evidence type="ECO:0000256" key="5">
    <source>
        <dbReference type="RuleBase" id="RU361279"/>
    </source>
</evidence>
<dbReference type="Gene3D" id="3.40.50.10420">
    <property type="entry name" value="NagB/RpiA/CoA transferase-like"/>
    <property type="match status" value="1"/>
</dbReference>
<dbReference type="InterPro" id="IPR002698">
    <property type="entry name" value="FTHF_cligase"/>
</dbReference>
<dbReference type="PIRSF" id="PIRSF006806">
    <property type="entry name" value="FTHF_cligase"/>
    <property type="match status" value="1"/>
</dbReference>
<evidence type="ECO:0000256" key="3">
    <source>
        <dbReference type="ARBA" id="ARBA00022840"/>
    </source>
</evidence>
<dbReference type="GO" id="GO:0009396">
    <property type="term" value="P:folic acid-containing compound biosynthetic process"/>
    <property type="evidence" value="ECO:0007669"/>
    <property type="project" value="TreeGrafter"/>
</dbReference>
<dbReference type="OrthoDB" id="9801938at2"/>
<dbReference type="SUPFAM" id="SSF100950">
    <property type="entry name" value="NagB/RpiA/CoA transferase-like"/>
    <property type="match status" value="1"/>
</dbReference>
<reference evidence="6 7" key="1">
    <citation type="submission" date="2018-10" db="EMBL/GenBank/DDBJ databases">
        <title>Comparative analysis of microorganisms from saline springs in Andes Mountain Range, Colombia.</title>
        <authorList>
            <person name="Rubin E."/>
        </authorList>
    </citation>
    <scope>NUCLEOTIDE SEQUENCE [LARGE SCALE GENOMIC DNA]</scope>
    <source>
        <strain evidence="6 7">USBA 36</strain>
    </source>
</reference>
<dbReference type="PANTHER" id="PTHR23407:SF1">
    <property type="entry name" value="5-FORMYLTETRAHYDROFOLATE CYCLO-LIGASE"/>
    <property type="match status" value="1"/>
</dbReference>
<dbReference type="AlphaFoldDB" id="A0A420WAW5"/>
<protein>
    <recommendedName>
        <fullName evidence="5">5-formyltetrahydrofolate cyclo-ligase</fullName>
        <ecNumber evidence="5">6.3.3.2</ecNumber>
    </recommendedName>
</protein>
<dbReference type="PANTHER" id="PTHR23407">
    <property type="entry name" value="ATPASE INHIBITOR/5-FORMYLTETRAHYDROFOLATE CYCLO-LIGASE"/>
    <property type="match status" value="1"/>
</dbReference>
<sequence>MLNTDADIAAVKAVERAAAKRRRAAAHAAHPDAGARIAPNLLSTVSLPVGAIVSGYCAMGDEADPLPSLLALAAGGHDLCLPVTPRRGLPLSFRLWQPGDALERGVWDIPVPPATAPDAEPGVLLVPLLAFDREGYRLGYGGGYYDRTMAMLKEKGPLLAIGIAYAAQEVESVPREATDQRLDWIVTEQGAIRTDE</sequence>
<gene>
    <name evidence="6" type="ORF">BCL74_3473</name>
</gene>
<name>A0A420WAW5_9PROT</name>
<keyword evidence="2 4" id="KW-0547">Nucleotide-binding</keyword>
<evidence type="ECO:0000256" key="1">
    <source>
        <dbReference type="ARBA" id="ARBA00010638"/>
    </source>
</evidence>
<keyword evidence="5" id="KW-0460">Magnesium</keyword>
<organism evidence="6 7">
    <name type="scientific">Oceanibaculum indicum</name>
    <dbReference type="NCBI Taxonomy" id="526216"/>
    <lineage>
        <taxon>Bacteria</taxon>
        <taxon>Pseudomonadati</taxon>
        <taxon>Pseudomonadota</taxon>
        <taxon>Alphaproteobacteria</taxon>
        <taxon>Rhodospirillales</taxon>
        <taxon>Oceanibaculaceae</taxon>
        <taxon>Oceanibaculum</taxon>
    </lineage>
</organism>
<dbReference type="Pfam" id="PF01812">
    <property type="entry name" value="5-FTHF_cyc-lig"/>
    <property type="match status" value="1"/>
</dbReference>
<dbReference type="EMBL" id="RBIG01000004">
    <property type="protein sequence ID" value="RKQ68154.1"/>
    <property type="molecule type" value="Genomic_DNA"/>
</dbReference>
<dbReference type="Proteomes" id="UP000277424">
    <property type="component" value="Unassembled WGS sequence"/>
</dbReference>
<dbReference type="NCBIfam" id="TIGR02727">
    <property type="entry name" value="MTHFS_bact"/>
    <property type="match status" value="1"/>
</dbReference>
<proteinExistence type="inferred from homology"/>
<accession>A0A420WAW5</accession>
<dbReference type="EC" id="6.3.3.2" evidence="5"/>
<dbReference type="GO" id="GO:0030272">
    <property type="term" value="F:5-formyltetrahydrofolate cyclo-ligase activity"/>
    <property type="evidence" value="ECO:0007669"/>
    <property type="project" value="UniProtKB-EC"/>
</dbReference>
<evidence type="ECO:0000256" key="2">
    <source>
        <dbReference type="ARBA" id="ARBA00022741"/>
    </source>
</evidence>
<comment type="catalytic activity">
    <reaction evidence="5">
        <text>(6S)-5-formyl-5,6,7,8-tetrahydrofolate + ATP = (6R)-5,10-methenyltetrahydrofolate + ADP + phosphate</text>
        <dbReference type="Rhea" id="RHEA:10488"/>
        <dbReference type="ChEBI" id="CHEBI:30616"/>
        <dbReference type="ChEBI" id="CHEBI:43474"/>
        <dbReference type="ChEBI" id="CHEBI:57455"/>
        <dbReference type="ChEBI" id="CHEBI:57457"/>
        <dbReference type="ChEBI" id="CHEBI:456216"/>
        <dbReference type="EC" id="6.3.3.2"/>
    </reaction>
</comment>
<keyword evidence="5" id="KW-0479">Metal-binding</keyword>
<evidence type="ECO:0000313" key="7">
    <source>
        <dbReference type="Proteomes" id="UP000277424"/>
    </source>
</evidence>
<dbReference type="InterPro" id="IPR037171">
    <property type="entry name" value="NagB/RpiA_transferase-like"/>
</dbReference>
<evidence type="ECO:0000256" key="4">
    <source>
        <dbReference type="PIRSR" id="PIRSR006806-1"/>
    </source>
</evidence>
<evidence type="ECO:0000313" key="6">
    <source>
        <dbReference type="EMBL" id="RKQ68154.1"/>
    </source>
</evidence>
<feature type="binding site" evidence="4">
    <location>
        <begin position="137"/>
        <end position="145"/>
    </location>
    <ligand>
        <name>ATP</name>
        <dbReference type="ChEBI" id="CHEBI:30616"/>
    </ligand>
</feature>
<keyword evidence="3 4" id="KW-0067">ATP-binding</keyword>
<feature type="binding site" evidence="4">
    <location>
        <position position="62"/>
    </location>
    <ligand>
        <name>substrate</name>
    </ligand>
</feature>
<dbReference type="RefSeq" id="WP_121221949.1">
    <property type="nucleotide sequence ID" value="NZ_RBIG01000004.1"/>
</dbReference>
<comment type="cofactor">
    <cofactor evidence="5">
        <name>Mg(2+)</name>
        <dbReference type="ChEBI" id="CHEBI:18420"/>
    </cofactor>
</comment>
<dbReference type="GO" id="GO:0046872">
    <property type="term" value="F:metal ion binding"/>
    <property type="evidence" value="ECO:0007669"/>
    <property type="project" value="UniProtKB-KW"/>
</dbReference>
<dbReference type="GO" id="GO:0005524">
    <property type="term" value="F:ATP binding"/>
    <property type="evidence" value="ECO:0007669"/>
    <property type="project" value="UniProtKB-KW"/>
</dbReference>